<evidence type="ECO:0000259" key="4">
    <source>
        <dbReference type="Pfam" id="PF01717"/>
    </source>
</evidence>
<sequence>MKTTVIGSYPVVGEGLEAIKNAVKDQLDAGIEIISDGQTRKDMVCYFADHIPGFKVEDEKAKIVGRIRPPEETPVVEDLIFARELAGSRAEVKAIITGPVTMVFFSELTPEAPYAGFRDERLYEDVSAALAVEAEIMQKSGFLKVQIDEPSFSIGAPMNIGRKVLEAIVSDLKGVKALHVCGNLRRAFKEIVKIEGFDVLSFSFKDNVSNFDNVERKLLEDYSKRLGVGCVSTMSPEAEDVESIKKVLSRALELYGVENIEWIHPDCGLRSLKRDEAFTKLKNMVTAAKELRV</sequence>
<protein>
    <submittedName>
        <fullName evidence="5">Methionine synthase</fullName>
    </submittedName>
</protein>
<dbReference type="GO" id="GO:0008270">
    <property type="term" value="F:zinc ion binding"/>
    <property type="evidence" value="ECO:0007669"/>
    <property type="project" value="InterPro"/>
</dbReference>
<keyword evidence="2" id="KW-0479">Metal-binding</keyword>
<comment type="caution">
    <text evidence="5">The sequence shown here is derived from an EMBL/GenBank/DDBJ whole genome shotgun (WGS) entry which is preliminary data.</text>
</comment>
<dbReference type="InterPro" id="IPR038071">
    <property type="entry name" value="UROD/MetE-like_sf"/>
</dbReference>
<evidence type="ECO:0000256" key="1">
    <source>
        <dbReference type="ARBA" id="ARBA00001947"/>
    </source>
</evidence>
<dbReference type="InterPro" id="IPR002629">
    <property type="entry name" value="Met_Synth_C/arc"/>
</dbReference>
<keyword evidence="3" id="KW-0862">Zinc</keyword>
<accession>A0A523BB01</accession>
<name>A0A523BB01_9CREN</name>
<reference evidence="5 6" key="1">
    <citation type="journal article" date="2019" name="Nat. Microbiol.">
        <title>Expanding anaerobic alkane metabolism in the domain of Archaea.</title>
        <authorList>
            <person name="Wang Y."/>
            <person name="Wegener G."/>
            <person name="Hou J."/>
            <person name="Wang F."/>
            <person name="Xiao X."/>
        </authorList>
    </citation>
    <scope>NUCLEOTIDE SEQUENCE [LARGE SCALE GENOMIC DNA]</scope>
    <source>
        <strain evidence="5">WYZ-LMO10</strain>
    </source>
</reference>
<evidence type="ECO:0000313" key="5">
    <source>
        <dbReference type="EMBL" id="TDA38129.1"/>
    </source>
</evidence>
<comment type="cofactor">
    <cofactor evidence="1">
        <name>Zn(2+)</name>
        <dbReference type="ChEBI" id="CHEBI:29105"/>
    </cofactor>
</comment>
<dbReference type="SUPFAM" id="SSF51726">
    <property type="entry name" value="UROD/MetE-like"/>
    <property type="match status" value="1"/>
</dbReference>
<evidence type="ECO:0000256" key="3">
    <source>
        <dbReference type="ARBA" id="ARBA00022833"/>
    </source>
</evidence>
<dbReference type="Gene3D" id="3.20.20.210">
    <property type="match status" value="1"/>
</dbReference>
<feature type="domain" description="Cobalamin-independent methionine synthase MetE C-terminal/archaeal" evidence="4">
    <location>
        <begin position="17"/>
        <end position="289"/>
    </location>
</feature>
<dbReference type="GO" id="GO:0003871">
    <property type="term" value="F:5-methyltetrahydropteroyltriglutamate-homocysteine S-methyltransferase activity"/>
    <property type="evidence" value="ECO:0007669"/>
    <property type="project" value="InterPro"/>
</dbReference>
<dbReference type="AlphaFoldDB" id="A0A523BB01"/>
<gene>
    <name evidence="5" type="ORF">DSO08_04655</name>
</gene>
<dbReference type="Proteomes" id="UP000315399">
    <property type="component" value="Unassembled WGS sequence"/>
</dbReference>
<evidence type="ECO:0000313" key="6">
    <source>
        <dbReference type="Proteomes" id="UP000315399"/>
    </source>
</evidence>
<dbReference type="GO" id="GO:0009086">
    <property type="term" value="P:methionine biosynthetic process"/>
    <property type="evidence" value="ECO:0007669"/>
    <property type="project" value="InterPro"/>
</dbReference>
<evidence type="ECO:0000256" key="2">
    <source>
        <dbReference type="ARBA" id="ARBA00022723"/>
    </source>
</evidence>
<dbReference type="Pfam" id="PF01717">
    <property type="entry name" value="Meth_synt_2"/>
    <property type="match status" value="1"/>
</dbReference>
<proteinExistence type="predicted"/>
<dbReference type="EMBL" id="QNVH01000046">
    <property type="protein sequence ID" value="TDA38129.1"/>
    <property type="molecule type" value="Genomic_DNA"/>
</dbReference>
<organism evidence="5 6">
    <name type="scientific">Thermoproteota archaeon</name>
    <dbReference type="NCBI Taxonomy" id="2056631"/>
    <lineage>
        <taxon>Archaea</taxon>
        <taxon>Thermoproteota</taxon>
    </lineage>
</organism>
<dbReference type="PANTHER" id="PTHR30519">
    <property type="entry name" value="5-METHYLTETRAHYDROPTEROYLTRIGLUTAMATE--HOMOCYSTEINE METHYLTRANSFERASE"/>
    <property type="match status" value="1"/>
</dbReference>